<dbReference type="InterPro" id="IPR005119">
    <property type="entry name" value="LysR_subst-bd"/>
</dbReference>
<dbReference type="InterPro" id="IPR000847">
    <property type="entry name" value="LysR_HTH_N"/>
</dbReference>
<accession>A0A1Y5TM18</accession>
<dbReference type="InterPro" id="IPR036390">
    <property type="entry name" value="WH_DNA-bd_sf"/>
</dbReference>
<dbReference type="GO" id="GO:0003700">
    <property type="term" value="F:DNA-binding transcription factor activity"/>
    <property type="evidence" value="ECO:0007669"/>
    <property type="project" value="InterPro"/>
</dbReference>
<protein>
    <submittedName>
        <fullName evidence="6">HTH-type transcriptional regulator GltC</fullName>
    </submittedName>
</protein>
<dbReference type="PROSITE" id="PS50931">
    <property type="entry name" value="HTH_LYSR"/>
    <property type="match status" value="1"/>
</dbReference>
<organism evidence="6 7">
    <name type="scientific">Pseudoruegeria aquimaris</name>
    <dbReference type="NCBI Taxonomy" id="393663"/>
    <lineage>
        <taxon>Bacteria</taxon>
        <taxon>Pseudomonadati</taxon>
        <taxon>Pseudomonadota</taxon>
        <taxon>Alphaproteobacteria</taxon>
        <taxon>Rhodobacterales</taxon>
        <taxon>Roseobacteraceae</taxon>
        <taxon>Pseudoruegeria</taxon>
    </lineage>
</organism>
<dbReference type="PANTHER" id="PTHR30346:SF0">
    <property type="entry name" value="HCA OPERON TRANSCRIPTIONAL ACTIVATOR HCAR"/>
    <property type="match status" value="1"/>
</dbReference>
<dbReference type="OrthoDB" id="8679465at2"/>
<dbReference type="Pfam" id="PF00126">
    <property type="entry name" value="HTH_1"/>
    <property type="match status" value="1"/>
</dbReference>
<dbReference type="AlphaFoldDB" id="A0A1Y5TM18"/>
<name>A0A1Y5TM18_9RHOB</name>
<keyword evidence="7" id="KW-1185">Reference proteome</keyword>
<proteinExistence type="inferred from homology"/>
<evidence type="ECO:0000313" key="6">
    <source>
        <dbReference type="EMBL" id="SLN65421.1"/>
    </source>
</evidence>
<dbReference type="RefSeq" id="WP_085869942.1">
    <property type="nucleotide sequence ID" value="NZ_FWFQ01000038.1"/>
</dbReference>
<dbReference type="Gene3D" id="1.10.10.10">
    <property type="entry name" value="Winged helix-like DNA-binding domain superfamily/Winged helix DNA-binding domain"/>
    <property type="match status" value="1"/>
</dbReference>
<evidence type="ECO:0000259" key="5">
    <source>
        <dbReference type="PROSITE" id="PS50931"/>
    </source>
</evidence>
<evidence type="ECO:0000256" key="3">
    <source>
        <dbReference type="ARBA" id="ARBA00023125"/>
    </source>
</evidence>
<dbReference type="Proteomes" id="UP000193409">
    <property type="component" value="Unassembled WGS sequence"/>
</dbReference>
<reference evidence="6 7" key="1">
    <citation type="submission" date="2017-03" db="EMBL/GenBank/DDBJ databases">
        <authorList>
            <person name="Afonso C.L."/>
            <person name="Miller P.J."/>
            <person name="Scott M.A."/>
            <person name="Spackman E."/>
            <person name="Goraichik I."/>
            <person name="Dimitrov K.M."/>
            <person name="Suarez D.L."/>
            <person name="Swayne D.E."/>
        </authorList>
    </citation>
    <scope>NUCLEOTIDE SEQUENCE [LARGE SCALE GENOMIC DNA]</scope>
    <source>
        <strain evidence="6 7">CECT 7680</strain>
    </source>
</reference>
<keyword evidence="3" id="KW-0238">DNA-binding</keyword>
<sequence>MQAIPVSLRQIDYVIAAADTGSTAAAARVLNVSQPSVSLAIAKVEEHFGRPLFARSAGQGIAPTAFGLRKLGALRSLRAQAQSVLDHKDSGAEVLNLGVFSTLGPRYAPALVGSFQKVAPDARIALHEGDLDRLTRWLENGRIDLALIYDFGLPSSLKITPLADVRPFGLVARAHPLAGRGTVAMADLLTDPLILMNLPHSRNYFLTLAQMNGIRPRIAHETSSVEMLRAMVANHMGVGLVATDIAQDTACDGQPVTRLELSDPLVPHRIALARAPHPHTAPLVAAFQDHVASAFNP</sequence>
<dbReference type="GO" id="GO:0003677">
    <property type="term" value="F:DNA binding"/>
    <property type="evidence" value="ECO:0007669"/>
    <property type="project" value="UniProtKB-KW"/>
</dbReference>
<dbReference type="SUPFAM" id="SSF46785">
    <property type="entry name" value="Winged helix' DNA-binding domain"/>
    <property type="match status" value="1"/>
</dbReference>
<keyword evidence="4" id="KW-0804">Transcription</keyword>
<dbReference type="Gene3D" id="3.40.190.10">
    <property type="entry name" value="Periplasmic binding protein-like II"/>
    <property type="match status" value="2"/>
</dbReference>
<dbReference type="PANTHER" id="PTHR30346">
    <property type="entry name" value="TRANSCRIPTIONAL DUAL REGULATOR HCAR-RELATED"/>
    <property type="match status" value="1"/>
</dbReference>
<evidence type="ECO:0000313" key="7">
    <source>
        <dbReference type="Proteomes" id="UP000193409"/>
    </source>
</evidence>
<evidence type="ECO:0000256" key="4">
    <source>
        <dbReference type="ARBA" id="ARBA00023163"/>
    </source>
</evidence>
<dbReference type="Pfam" id="PF03466">
    <property type="entry name" value="LysR_substrate"/>
    <property type="match status" value="1"/>
</dbReference>
<gene>
    <name evidence="6" type="primary">gltC</name>
    <name evidence="6" type="ORF">PSA7680_03453</name>
</gene>
<evidence type="ECO:0000256" key="1">
    <source>
        <dbReference type="ARBA" id="ARBA00009437"/>
    </source>
</evidence>
<dbReference type="PRINTS" id="PR00039">
    <property type="entry name" value="HTHLYSR"/>
</dbReference>
<evidence type="ECO:0000256" key="2">
    <source>
        <dbReference type="ARBA" id="ARBA00023015"/>
    </source>
</evidence>
<dbReference type="EMBL" id="FWFQ01000038">
    <property type="protein sequence ID" value="SLN65421.1"/>
    <property type="molecule type" value="Genomic_DNA"/>
</dbReference>
<feature type="domain" description="HTH lysR-type" evidence="5">
    <location>
        <begin position="6"/>
        <end position="64"/>
    </location>
</feature>
<comment type="similarity">
    <text evidence="1">Belongs to the LysR transcriptional regulatory family.</text>
</comment>
<dbReference type="InterPro" id="IPR036388">
    <property type="entry name" value="WH-like_DNA-bd_sf"/>
</dbReference>
<dbReference type="GO" id="GO:0032993">
    <property type="term" value="C:protein-DNA complex"/>
    <property type="evidence" value="ECO:0007669"/>
    <property type="project" value="TreeGrafter"/>
</dbReference>
<dbReference type="SUPFAM" id="SSF53850">
    <property type="entry name" value="Periplasmic binding protein-like II"/>
    <property type="match status" value="1"/>
</dbReference>
<keyword evidence="2" id="KW-0805">Transcription regulation</keyword>